<dbReference type="PANTHER" id="PTHR23028:SF134">
    <property type="entry name" value="PUTATIVE (AFU_ORTHOLOGUE AFUA_4G08520)-RELATED"/>
    <property type="match status" value="1"/>
</dbReference>
<feature type="transmembrane region" description="Helical" evidence="1">
    <location>
        <begin position="165"/>
        <end position="184"/>
    </location>
</feature>
<dbReference type="Proteomes" id="UP000266234">
    <property type="component" value="Unassembled WGS sequence"/>
</dbReference>
<dbReference type="PANTHER" id="PTHR23028">
    <property type="entry name" value="ACETYLTRANSFERASE"/>
    <property type="match status" value="1"/>
</dbReference>
<feature type="transmembrane region" description="Helical" evidence="1">
    <location>
        <begin position="399"/>
        <end position="422"/>
    </location>
</feature>
<dbReference type="InterPro" id="IPR002656">
    <property type="entry name" value="Acyl_transf_3_dom"/>
</dbReference>
<feature type="transmembrane region" description="Helical" evidence="1">
    <location>
        <begin position="76"/>
        <end position="95"/>
    </location>
</feature>
<protein>
    <recommendedName>
        <fullName evidence="2">Acyltransferase 3 domain-containing protein</fullName>
    </recommendedName>
</protein>
<dbReference type="Pfam" id="PF01757">
    <property type="entry name" value="Acyl_transf_3"/>
    <property type="match status" value="1"/>
</dbReference>
<evidence type="ECO:0000313" key="3">
    <source>
        <dbReference type="EMBL" id="RGP72659.1"/>
    </source>
</evidence>
<gene>
    <name evidence="3" type="ORF">FLONG3_6667</name>
</gene>
<reference evidence="3 4" key="1">
    <citation type="journal article" date="2018" name="PLoS Pathog.">
        <title>Evolution of structural diversity of trichothecenes, a family of toxins produced by plant pathogenic and entomopathogenic fungi.</title>
        <authorList>
            <person name="Proctor R.H."/>
            <person name="McCormick S.P."/>
            <person name="Kim H.S."/>
            <person name="Cardoza R.E."/>
            <person name="Stanley A.M."/>
            <person name="Lindo L."/>
            <person name="Kelly A."/>
            <person name="Brown D.W."/>
            <person name="Lee T."/>
            <person name="Vaughan M.M."/>
            <person name="Alexander N.J."/>
            <person name="Busman M."/>
            <person name="Gutierrez S."/>
        </authorList>
    </citation>
    <scope>NUCLEOTIDE SEQUENCE [LARGE SCALE GENOMIC DNA]</scope>
    <source>
        <strain evidence="3 4">NRRL 20695</strain>
    </source>
</reference>
<dbReference type="InterPro" id="IPR050879">
    <property type="entry name" value="Acyltransferase_3"/>
</dbReference>
<feature type="transmembrane region" description="Helical" evidence="1">
    <location>
        <begin position="442"/>
        <end position="464"/>
    </location>
</feature>
<dbReference type="OrthoDB" id="5405781at2759"/>
<keyword evidence="1" id="KW-0472">Membrane</keyword>
<keyword evidence="1" id="KW-0812">Transmembrane</keyword>
<proteinExistence type="predicted"/>
<feature type="domain" description="Acyltransferase 3" evidence="2">
    <location>
        <begin position="68"/>
        <end position="436"/>
    </location>
</feature>
<feature type="transmembrane region" description="Helical" evidence="1">
    <location>
        <begin position="303"/>
        <end position="320"/>
    </location>
</feature>
<evidence type="ECO:0000259" key="2">
    <source>
        <dbReference type="Pfam" id="PF01757"/>
    </source>
</evidence>
<feature type="transmembrane region" description="Helical" evidence="1">
    <location>
        <begin position="253"/>
        <end position="273"/>
    </location>
</feature>
<dbReference type="EMBL" id="PXOG01000147">
    <property type="protein sequence ID" value="RGP72659.1"/>
    <property type="molecule type" value="Genomic_DNA"/>
</dbReference>
<comment type="caution">
    <text evidence="3">The sequence shown here is derived from an EMBL/GenBank/DDBJ whole genome shotgun (WGS) entry which is preliminary data.</text>
</comment>
<evidence type="ECO:0000256" key="1">
    <source>
        <dbReference type="SAM" id="Phobius"/>
    </source>
</evidence>
<name>A0A395SKR1_9HYPO</name>
<keyword evidence="1" id="KW-1133">Transmembrane helix</keyword>
<dbReference type="AlphaFoldDB" id="A0A395SKR1"/>
<evidence type="ECO:0000313" key="4">
    <source>
        <dbReference type="Proteomes" id="UP000266234"/>
    </source>
</evidence>
<dbReference type="GO" id="GO:0016747">
    <property type="term" value="F:acyltransferase activity, transferring groups other than amino-acyl groups"/>
    <property type="evidence" value="ECO:0007669"/>
    <property type="project" value="InterPro"/>
</dbReference>
<dbReference type="STRING" id="694270.A0A395SKR1"/>
<feature type="transmembrane region" description="Helical" evidence="1">
    <location>
        <begin position="332"/>
        <end position="348"/>
    </location>
</feature>
<feature type="transmembrane region" description="Helical" evidence="1">
    <location>
        <begin position="115"/>
        <end position="136"/>
    </location>
</feature>
<sequence length="483" mass="54986">MILPSFAPNSPSTNGAMGNTGQSWPTKLIRVICSFLPSFLHRYTPIALPARDHPYESLSQQDYRQATYFLDGMRGLAALCVFLEHLLLPFWKGIFYSYGGSNDSRSLIQLPIVRLFYSGSPMVCIFFVISGIALSLKPARLAREGQHQQLYKTLESMAFRRGMRLFLPCFVASFVHMLVAHASWCDIRSVKWEGPAEVQDEFWLKQPEHVIGLMNQAYQWLDFFVDKVLIPSTWRGTSTGRDYGDLEHIEYGAQLWTVGIEYWSSILLFVMLLGTTSLSLVCKSLLMTAFAGFSLWVGRWDVALFLFGSVLAHFTTFEHPSKWYSGRTWEQILFGLLFCFGLHFASFPELGGSKTPGFAWLPLTDNSRLWQSVGASLIVLSSINLHFTKKIFSYRLFLYLGRISFSIYVTHMLLLGVVGWRLVALIRTWFGKGTSVGELEAVIASAFVLFPLQIWVADLFCRFVDEPCNHWASRIHRYLVIAT</sequence>
<keyword evidence="4" id="KW-1185">Reference proteome</keyword>
<organism evidence="3 4">
    <name type="scientific">Fusarium longipes</name>
    <dbReference type="NCBI Taxonomy" id="694270"/>
    <lineage>
        <taxon>Eukaryota</taxon>
        <taxon>Fungi</taxon>
        <taxon>Dikarya</taxon>
        <taxon>Ascomycota</taxon>
        <taxon>Pezizomycotina</taxon>
        <taxon>Sordariomycetes</taxon>
        <taxon>Hypocreomycetidae</taxon>
        <taxon>Hypocreales</taxon>
        <taxon>Nectriaceae</taxon>
        <taxon>Fusarium</taxon>
    </lineage>
</organism>
<accession>A0A395SKR1</accession>